<organism evidence="2 3">
    <name type="scientific">Flavobacterium piscis</name>
    <dbReference type="NCBI Taxonomy" id="1114874"/>
    <lineage>
        <taxon>Bacteria</taxon>
        <taxon>Pseudomonadati</taxon>
        <taxon>Bacteroidota</taxon>
        <taxon>Flavobacteriia</taxon>
        <taxon>Flavobacteriales</taxon>
        <taxon>Flavobacteriaceae</taxon>
        <taxon>Flavobacterium</taxon>
    </lineage>
</organism>
<accession>A0ABX2XPV1</accession>
<comment type="caution">
    <text evidence="2">The sequence shown here is derived from an EMBL/GenBank/DDBJ whole genome shotgun (WGS) entry which is preliminary data.</text>
</comment>
<reference evidence="3" key="1">
    <citation type="submission" date="2016-03" db="EMBL/GenBank/DDBJ databases">
        <title>Draft genome sequence of Paenibacillus glacialis DSM 22343.</title>
        <authorList>
            <person name="Shin S.-K."/>
            <person name="Yi H."/>
        </authorList>
    </citation>
    <scope>NUCLEOTIDE SEQUENCE [LARGE SCALE GENOMIC DNA]</scope>
    <source>
        <strain evidence="3">CCUG 60099</strain>
    </source>
</reference>
<dbReference type="RefSeq" id="WP_065447508.1">
    <property type="nucleotide sequence ID" value="NZ_LVEN01000001.1"/>
</dbReference>
<feature type="region of interest" description="Disordered" evidence="1">
    <location>
        <begin position="1"/>
        <end position="120"/>
    </location>
</feature>
<feature type="compositionally biased region" description="Basic and acidic residues" evidence="1">
    <location>
        <begin position="45"/>
        <end position="55"/>
    </location>
</feature>
<dbReference type="Proteomes" id="UP000093343">
    <property type="component" value="Unassembled WGS sequence"/>
</dbReference>
<dbReference type="EMBL" id="LVEN01000001">
    <property type="protein sequence ID" value="OCB78183.1"/>
    <property type="molecule type" value="Genomic_DNA"/>
</dbReference>
<gene>
    <name evidence="2" type="ORF">FLP_00305</name>
</gene>
<proteinExistence type="predicted"/>
<feature type="compositionally biased region" description="Acidic residues" evidence="1">
    <location>
        <begin position="75"/>
        <end position="108"/>
    </location>
</feature>
<feature type="compositionally biased region" description="Polar residues" evidence="1">
    <location>
        <begin position="57"/>
        <end position="68"/>
    </location>
</feature>
<evidence type="ECO:0000313" key="3">
    <source>
        <dbReference type="Proteomes" id="UP000093343"/>
    </source>
</evidence>
<evidence type="ECO:0008006" key="4">
    <source>
        <dbReference type="Google" id="ProtNLM"/>
    </source>
</evidence>
<protein>
    <recommendedName>
        <fullName evidence="4">DNA primase</fullName>
    </recommendedName>
</protein>
<evidence type="ECO:0000256" key="1">
    <source>
        <dbReference type="SAM" id="MobiDB-lite"/>
    </source>
</evidence>
<sequence>MKLDNEKENYPQYETNFQDKNDVIKALPTDHSFTNNSEPDYGDDLVNKEFDKETFDNENLGSISQDQNELGREELDNDGLDDEFDNEGLDENYDDEDLGDRDQDDTSLENDSKTNRHPNQ</sequence>
<evidence type="ECO:0000313" key="2">
    <source>
        <dbReference type="EMBL" id="OCB78183.1"/>
    </source>
</evidence>
<keyword evidence="3" id="KW-1185">Reference proteome</keyword>
<name>A0ABX2XPV1_9FLAO</name>